<dbReference type="Gene3D" id="3.40.50.1820">
    <property type="entry name" value="alpha/beta hydrolase"/>
    <property type="match status" value="1"/>
</dbReference>
<dbReference type="GO" id="GO:0006508">
    <property type="term" value="P:proteolysis"/>
    <property type="evidence" value="ECO:0007669"/>
    <property type="project" value="UniProtKB-KW"/>
</dbReference>
<evidence type="ECO:0000256" key="3">
    <source>
        <dbReference type="ARBA" id="ARBA00022670"/>
    </source>
</evidence>
<keyword evidence="5 7" id="KW-0378">Hydrolase</keyword>
<protein>
    <recommendedName>
        <fullName evidence="7">Carboxypeptidase</fullName>
        <ecNumber evidence="7">3.4.16.-</ecNumber>
    </recommendedName>
</protein>
<proteinExistence type="inferred from homology"/>
<comment type="similarity">
    <text evidence="1 7">Belongs to the peptidase S10 family.</text>
</comment>
<keyword evidence="6" id="KW-0325">Glycoprotein</keyword>
<reference evidence="8 9" key="1">
    <citation type="journal article" date="2018" name="Gigascience">
        <title>Genomes of trombidid mites reveal novel predicted allergens and laterally-transferred genes associated with secondary metabolism.</title>
        <authorList>
            <person name="Dong X."/>
            <person name="Chaisiri K."/>
            <person name="Xia D."/>
            <person name="Armstrong S.D."/>
            <person name="Fang Y."/>
            <person name="Donnelly M.J."/>
            <person name="Kadowaki T."/>
            <person name="McGarry J.W."/>
            <person name="Darby A.C."/>
            <person name="Makepeace B.L."/>
        </authorList>
    </citation>
    <scope>NUCLEOTIDE SEQUENCE [LARGE SCALE GENOMIC DNA]</scope>
    <source>
        <strain evidence="8">UoL-WK</strain>
    </source>
</reference>
<evidence type="ECO:0000256" key="2">
    <source>
        <dbReference type="ARBA" id="ARBA00022645"/>
    </source>
</evidence>
<sequence>SSLFGLFVEHGPLIVNKDLTVTRRKYSWANEFSMLYIDNPAGTGFSFTQNDAGYANNENDVARDLYEALQQFFKLFSELRANDFYITGESYAGKYVPAIAYKIHTERNANLSLKGIAIGDGLCDPVTMFDYGDFLYQTGHIDELQLHHFRVEQGKAVQYINEGRYLKALDIFHELISDFTKDSGINFVYNFLYTNAPKSFEYYNQYLALPEVRKAIHVGNLTYNDGSEVAKHLRSDFMQSVKPWLAVLMDNYRVLIYSGQLDVIIAAPLTERFLQSVKWKHRKEYLNASKIIWKVDPNDEEVAGYVRKVHDFHQVIVRKAGHILPFDQPRAAYDLITRFVYNRF</sequence>
<evidence type="ECO:0000313" key="8">
    <source>
        <dbReference type="EMBL" id="RWS06053.1"/>
    </source>
</evidence>
<dbReference type="InterPro" id="IPR029058">
    <property type="entry name" value="AB_hydrolase_fold"/>
</dbReference>
<dbReference type="Pfam" id="PF00450">
    <property type="entry name" value="Peptidase_S10"/>
    <property type="match status" value="1"/>
</dbReference>
<comment type="caution">
    <text evidence="8">The sequence shown here is derived from an EMBL/GenBank/DDBJ whole genome shotgun (WGS) entry which is preliminary data.</text>
</comment>
<dbReference type="SUPFAM" id="SSF53474">
    <property type="entry name" value="alpha/beta-Hydrolases"/>
    <property type="match status" value="1"/>
</dbReference>
<dbReference type="InterPro" id="IPR001563">
    <property type="entry name" value="Peptidase_S10"/>
</dbReference>
<dbReference type="PRINTS" id="PR00724">
    <property type="entry name" value="CRBOXYPTASEC"/>
</dbReference>
<dbReference type="AlphaFoldDB" id="A0A3S3RU29"/>
<keyword evidence="2 7" id="KW-0121">Carboxypeptidase</keyword>
<keyword evidence="4" id="KW-0732">Signal</keyword>
<dbReference type="PANTHER" id="PTHR11802:SF472">
    <property type="entry name" value="SERINE CARBOXYPEPTIDASE CPVL-RELATED"/>
    <property type="match status" value="1"/>
</dbReference>
<evidence type="ECO:0000256" key="5">
    <source>
        <dbReference type="ARBA" id="ARBA00022801"/>
    </source>
</evidence>
<organism evidence="8 9">
    <name type="scientific">Dinothrombium tinctorium</name>
    <dbReference type="NCBI Taxonomy" id="1965070"/>
    <lineage>
        <taxon>Eukaryota</taxon>
        <taxon>Metazoa</taxon>
        <taxon>Ecdysozoa</taxon>
        <taxon>Arthropoda</taxon>
        <taxon>Chelicerata</taxon>
        <taxon>Arachnida</taxon>
        <taxon>Acari</taxon>
        <taxon>Acariformes</taxon>
        <taxon>Trombidiformes</taxon>
        <taxon>Prostigmata</taxon>
        <taxon>Anystina</taxon>
        <taxon>Parasitengona</taxon>
        <taxon>Trombidioidea</taxon>
        <taxon>Trombidiidae</taxon>
        <taxon>Dinothrombium</taxon>
    </lineage>
</organism>
<dbReference type="OrthoDB" id="443318at2759"/>
<dbReference type="EC" id="3.4.16.-" evidence="7"/>
<dbReference type="PROSITE" id="PS00131">
    <property type="entry name" value="CARBOXYPEPT_SER_SER"/>
    <property type="match status" value="1"/>
</dbReference>
<dbReference type="EMBL" id="NCKU01004366">
    <property type="protein sequence ID" value="RWS06053.1"/>
    <property type="molecule type" value="Genomic_DNA"/>
</dbReference>
<evidence type="ECO:0000256" key="7">
    <source>
        <dbReference type="RuleBase" id="RU361156"/>
    </source>
</evidence>
<gene>
    <name evidence="8" type="ORF">B4U79_05825</name>
</gene>
<dbReference type="PANTHER" id="PTHR11802">
    <property type="entry name" value="SERINE PROTEASE FAMILY S10 SERINE CARBOXYPEPTIDASE"/>
    <property type="match status" value="1"/>
</dbReference>
<dbReference type="Proteomes" id="UP000285301">
    <property type="component" value="Unassembled WGS sequence"/>
</dbReference>
<evidence type="ECO:0000256" key="4">
    <source>
        <dbReference type="ARBA" id="ARBA00022729"/>
    </source>
</evidence>
<evidence type="ECO:0000256" key="1">
    <source>
        <dbReference type="ARBA" id="ARBA00009431"/>
    </source>
</evidence>
<dbReference type="STRING" id="1965070.A0A3S3RU29"/>
<evidence type="ECO:0000313" key="9">
    <source>
        <dbReference type="Proteomes" id="UP000285301"/>
    </source>
</evidence>
<keyword evidence="3 7" id="KW-0645">Protease</keyword>
<dbReference type="InterPro" id="IPR018202">
    <property type="entry name" value="Ser_caboxypep_ser_AS"/>
</dbReference>
<keyword evidence="9" id="KW-1185">Reference proteome</keyword>
<accession>A0A3S3RU29</accession>
<evidence type="ECO:0000256" key="6">
    <source>
        <dbReference type="ARBA" id="ARBA00023180"/>
    </source>
</evidence>
<dbReference type="GO" id="GO:0004185">
    <property type="term" value="F:serine-type carboxypeptidase activity"/>
    <property type="evidence" value="ECO:0007669"/>
    <property type="project" value="UniProtKB-UniRule"/>
</dbReference>
<name>A0A3S3RU29_9ACAR</name>
<feature type="non-terminal residue" evidence="8">
    <location>
        <position position="1"/>
    </location>
</feature>